<keyword evidence="2" id="KW-1185">Reference proteome</keyword>
<proteinExistence type="predicted"/>
<organism evidence="1 2">
    <name type="scientific">Actinidia rufa</name>
    <dbReference type="NCBI Taxonomy" id="165716"/>
    <lineage>
        <taxon>Eukaryota</taxon>
        <taxon>Viridiplantae</taxon>
        <taxon>Streptophyta</taxon>
        <taxon>Embryophyta</taxon>
        <taxon>Tracheophyta</taxon>
        <taxon>Spermatophyta</taxon>
        <taxon>Magnoliopsida</taxon>
        <taxon>eudicotyledons</taxon>
        <taxon>Gunneridae</taxon>
        <taxon>Pentapetalae</taxon>
        <taxon>asterids</taxon>
        <taxon>Ericales</taxon>
        <taxon>Actinidiaceae</taxon>
        <taxon>Actinidia</taxon>
    </lineage>
</organism>
<name>A0A7J0EGA4_9ERIC</name>
<dbReference type="EMBL" id="BJWL01000004">
    <property type="protein sequence ID" value="GFY85420.1"/>
    <property type="molecule type" value="Genomic_DNA"/>
</dbReference>
<gene>
    <name evidence="1" type="ORF">Acr_04g0001580</name>
</gene>
<evidence type="ECO:0000313" key="1">
    <source>
        <dbReference type="EMBL" id="GFY85420.1"/>
    </source>
</evidence>
<dbReference type="Proteomes" id="UP000585474">
    <property type="component" value="Unassembled WGS sequence"/>
</dbReference>
<evidence type="ECO:0000313" key="2">
    <source>
        <dbReference type="Proteomes" id="UP000585474"/>
    </source>
</evidence>
<dbReference type="AlphaFoldDB" id="A0A7J0EGA4"/>
<comment type="caution">
    <text evidence="1">The sequence shown here is derived from an EMBL/GenBank/DDBJ whole genome shotgun (WGS) entry which is preliminary data.</text>
</comment>
<protein>
    <submittedName>
        <fullName evidence="1">Uncharacterized protein</fullName>
    </submittedName>
</protein>
<accession>A0A7J0EGA4</accession>
<reference evidence="1 2" key="1">
    <citation type="submission" date="2019-07" db="EMBL/GenBank/DDBJ databases">
        <title>De Novo Assembly of kiwifruit Actinidia rufa.</title>
        <authorList>
            <person name="Sugita-Konishi S."/>
            <person name="Sato K."/>
            <person name="Mori E."/>
            <person name="Abe Y."/>
            <person name="Kisaki G."/>
            <person name="Hamano K."/>
            <person name="Suezawa K."/>
            <person name="Otani M."/>
            <person name="Fukuda T."/>
            <person name="Manabe T."/>
            <person name="Gomi K."/>
            <person name="Tabuchi M."/>
            <person name="Akimitsu K."/>
            <person name="Kataoka I."/>
        </authorList>
    </citation>
    <scope>NUCLEOTIDE SEQUENCE [LARGE SCALE GENOMIC DNA]</scope>
    <source>
        <strain evidence="2">cv. Fuchu</strain>
    </source>
</reference>
<sequence>MILGIGGFSVLGNSVLSHLETKQLIEFDGEFSGNKFDGEISAFPVHDGSKSVDLKVVWMPGKMAVLDMVACGGDWWR</sequence>